<accession>A0A7Y0EX91</accession>
<proteinExistence type="predicted"/>
<name>A0A7Y0EX91_9BIFI</name>
<gene>
    <name evidence="1" type="ORF">G1C97_1046</name>
</gene>
<dbReference type="AlphaFoldDB" id="A0A7Y0EX91"/>
<organism evidence="1 2">
    <name type="scientific">Bifidobacterium olomucense</name>
    <dbReference type="NCBI Taxonomy" id="2675324"/>
    <lineage>
        <taxon>Bacteria</taxon>
        <taxon>Bacillati</taxon>
        <taxon>Actinomycetota</taxon>
        <taxon>Actinomycetes</taxon>
        <taxon>Bifidobacteriales</taxon>
        <taxon>Bifidobacteriaceae</taxon>
        <taxon>Bifidobacterium</taxon>
    </lineage>
</organism>
<evidence type="ECO:0000313" key="2">
    <source>
        <dbReference type="Proteomes" id="UP000543419"/>
    </source>
</evidence>
<comment type="caution">
    <text evidence="1">The sequence shown here is derived from an EMBL/GenBank/DDBJ whole genome shotgun (WGS) entry which is preliminary data.</text>
</comment>
<dbReference type="EMBL" id="JAAIIG010000003">
    <property type="protein sequence ID" value="NMM98097.1"/>
    <property type="molecule type" value="Genomic_DNA"/>
</dbReference>
<keyword evidence="2" id="KW-1185">Reference proteome</keyword>
<reference evidence="1 2" key="1">
    <citation type="submission" date="2020-02" db="EMBL/GenBank/DDBJ databases">
        <title>Characterization of phylogenetic diversity of novel bifidobacterial species isolated in Czech ZOOs.</title>
        <authorList>
            <person name="Lugli G.A."/>
            <person name="Vera N.B."/>
            <person name="Ventura M."/>
        </authorList>
    </citation>
    <scope>NUCLEOTIDE SEQUENCE [LARGE SCALE GENOMIC DNA]</scope>
    <source>
        <strain evidence="1 2">DSM 109959</strain>
    </source>
</reference>
<protein>
    <submittedName>
        <fullName evidence="1">Uncharacterized protein</fullName>
    </submittedName>
</protein>
<evidence type="ECO:0000313" key="1">
    <source>
        <dbReference type="EMBL" id="NMM98097.1"/>
    </source>
</evidence>
<sequence>MREPFDLLIDVFVLNASFRSELLRTDPVMFWRLLEAVPYLQERDSDG</sequence>
<dbReference type="Proteomes" id="UP000543419">
    <property type="component" value="Unassembled WGS sequence"/>
</dbReference>